<feature type="transmembrane region" description="Helical" evidence="1">
    <location>
        <begin position="58"/>
        <end position="82"/>
    </location>
</feature>
<dbReference type="EMBL" id="NIDE01000020">
    <property type="protein sequence ID" value="OWK34496.1"/>
    <property type="molecule type" value="Genomic_DNA"/>
</dbReference>
<dbReference type="RefSeq" id="WP_088260769.1">
    <property type="nucleotide sequence ID" value="NZ_NIDE01000020.1"/>
</dbReference>
<evidence type="ECO:0000313" key="2">
    <source>
        <dbReference type="EMBL" id="OWK34496.1"/>
    </source>
</evidence>
<reference evidence="3" key="1">
    <citation type="submission" date="2017-06" db="EMBL/GenBank/DDBJ databases">
        <title>Genome analysis of Fimbriiglobus ruber SP5, the first member of the order Planctomycetales with confirmed chitinolytic capability.</title>
        <authorList>
            <person name="Ravin N.V."/>
            <person name="Rakitin A.L."/>
            <person name="Ivanova A.A."/>
            <person name="Beletsky A.V."/>
            <person name="Kulichevskaya I.S."/>
            <person name="Mardanov A.V."/>
            <person name="Dedysh S.N."/>
        </authorList>
    </citation>
    <scope>NUCLEOTIDE SEQUENCE [LARGE SCALE GENOMIC DNA]</scope>
    <source>
        <strain evidence="3">SP5</strain>
    </source>
</reference>
<keyword evidence="3" id="KW-1185">Reference proteome</keyword>
<evidence type="ECO:0000313" key="3">
    <source>
        <dbReference type="Proteomes" id="UP000214646"/>
    </source>
</evidence>
<dbReference type="OrthoDB" id="3872677at2"/>
<gene>
    <name evidence="2" type="ORF">FRUB_10467</name>
</gene>
<keyword evidence="1" id="KW-0812">Transmembrane</keyword>
<keyword evidence="1" id="KW-0472">Membrane</keyword>
<accession>A0A225DB21</accession>
<dbReference type="Proteomes" id="UP000214646">
    <property type="component" value="Unassembled WGS sequence"/>
</dbReference>
<feature type="transmembrane region" description="Helical" evidence="1">
    <location>
        <begin position="12"/>
        <end position="37"/>
    </location>
</feature>
<keyword evidence="1" id="KW-1133">Transmembrane helix</keyword>
<organism evidence="2 3">
    <name type="scientific">Fimbriiglobus ruber</name>
    <dbReference type="NCBI Taxonomy" id="1908690"/>
    <lineage>
        <taxon>Bacteria</taxon>
        <taxon>Pseudomonadati</taxon>
        <taxon>Planctomycetota</taxon>
        <taxon>Planctomycetia</taxon>
        <taxon>Gemmatales</taxon>
        <taxon>Gemmataceae</taxon>
        <taxon>Fimbriiglobus</taxon>
    </lineage>
</organism>
<feature type="transmembrane region" description="Helical" evidence="1">
    <location>
        <begin position="88"/>
        <end position="112"/>
    </location>
</feature>
<comment type="caution">
    <text evidence="2">The sequence shown here is derived from an EMBL/GenBank/DDBJ whole genome shotgun (WGS) entry which is preliminary data.</text>
</comment>
<dbReference type="AlphaFoldDB" id="A0A225DB21"/>
<proteinExistence type="predicted"/>
<evidence type="ECO:0000256" key="1">
    <source>
        <dbReference type="SAM" id="Phobius"/>
    </source>
</evidence>
<protein>
    <submittedName>
        <fullName evidence="2">Uncharacterized protein</fullName>
    </submittedName>
</protein>
<sequence>MIDMFPTPAGRYGQWSIISGLIGWVLVLVGGGLFWAGRSIGDDDQNLASLLIDFGRTFNGLAAVAWLLGVIFAAAGVTMIMNKVPDPGWRWIIIGFVVNGAPMVLVAGYVGYLKVTGQIKF</sequence>
<name>A0A225DB21_9BACT</name>